<dbReference type="VEuPathDB" id="FungiDB:SJAG_04147"/>
<feature type="domain" description="Helicase C-terminal" evidence="6">
    <location>
        <begin position="672"/>
        <end position="833"/>
    </location>
</feature>
<reference evidence="7 9" key="1">
    <citation type="journal article" date="2011" name="Science">
        <title>Comparative functional genomics of the fission yeasts.</title>
        <authorList>
            <person name="Rhind N."/>
            <person name="Chen Z."/>
            <person name="Yassour M."/>
            <person name="Thompson D.A."/>
            <person name="Haas B.J."/>
            <person name="Habib N."/>
            <person name="Wapinski I."/>
            <person name="Roy S."/>
            <person name="Lin M.F."/>
            <person name="Heiman D.I."/>
            <person name="Young S.K."/>
            <person name="Furuya K."/>
            <person name="Guo Y."/>
            <person name="Pidoux A."/>
            <person name="Chen H.M."/>
            <person name="Robbertse B."/>
            <person name="Goldberg J.M."/>
            <person name="Aoki K."/>
            <person name="Bayne E.H."/>
            <person name="Berlin A.M."/>
            <person name="Desjardins C.A."/>
            <person name="Dobbs E."/>
            <person name="Dukaj L."/>
            <person name="Fan L."/>
            <person name="FitzGerald M.G."/>
            <person name="French C."/>
            <person name="Gujja S."/>
            <person name="Hansen K."/>
            <person name="Keifenheim D."/>
            <person name="Levin J.Z."/>
            <person name="Mosher R.A."/>
            <person name="Mueller C.A."/>
            <person name="Pfiffner J."/>
            <person name="Priest M."/>
            <person name="Russ C."/>
            <person name="Smialowska A."/>
            <person name="Swoboda P."/>
            <person name="Sykes S.M."/>
            <person name="Vaughn M."/>
            <person name="Vengrova S."/>
            <person name="Yoder R."/>
            <person name="Zeng Q."/>
            <person name="Allshire R."/>
            <person name="Baulcombe D."/>
            <person name="Birren B.W."/>
            <person name="Brown W."/>
            <person name="Ekwall K."/>
            <person name="Kellis M."/>
            <person name="Leatherwood J."/>
            <person name="Levin H."/>
            <person name="Margalit H."/>
            <person name="Martienssen R."/>
            <person name="Nieduszynski C.A."/>
            <person name="Spatafora J.W."/>
            <person name="Friedman N."/>
            <person name="Dalgaard J.Z."/>
            <person name="Baumann P."/>
            <person name="Niki H."/>
            <person name="Regev A."/>
            <person name="Nusbaum C."/>
        </authorList>
    </citation>
    <scope>NUCLEOTIDE SEQUENCE [LARGE SCALE GENOMIC DNA]</scope>
    <source>
        <strain evidence="9">yFS275 / FY16936</strain>
    </source>
</reference>
<dbReference type="CDD" id="cd18008">
    <property type="entry name" value="DEXDc_SHPRH-like"/>
    <property type="match status" value="1"/>
</dbReference>
<dbReference type="Pfam" id="PF00271">
    <property type="entry name" value="Helicase_C"/>
    <property type="match status" value="1"/>
</dbReference>
<keyword evidence="7" id="KW-0347">Helicase</keyword>
<dbReference type="CDD" id="cd18793">
    <property type="entry name" value="SF2_C_SNF"/>
    <property type="match status" value="1"/>
</dbReference>
<evidence type="ECO:0000313" key="7">
    <source>
        <dbReference type="EMBL" id="EEB08972.1"/>
    </source>
</evidence>
<keyword evidence="9" id="KW-1185">Reference proteome</keyword>
<dbReference type="SMART" id="SM00490">
    <property type="entry name" value="HELICc"/>
    <property type="match status" value="1"/>
</dbReference>
<accession>B6K618</accession>
<dbReference type="GeneID" id="7049314"/>
<evidence type="ECO:0000256" key="1">
    <source>
        <dbReference type="ARBA" id="ARBA00022741"/>
    </source>
</evidence>
<sequence>MARSPSPEPRKHKSKGAHKEKHSEKGKHKKKSNPFDGLKELADSLPTVDESSSAKRSDKHSGKSRSLSKAFASLQDEEVELPEEAAPLPAITAKQKREVEPATPVFKPQVRLPRDLLPPTKGAEVPSDDIQQWSNDPHAPIGVKSAAWKKPFTKIPSSSPKSTPQETEEETPFVISAPKNDAPSWLNATPERPPLWSTPAFQTINRRQHTVEHDYVDPEKTTEMVKDLFQTAFCEEEPLDNETDGAFIPGLNVRLLRHQLQGLKWLQRREAVGKGKSLGGILADDMGLGKTVQTLALILSNKSPNANEKSTLVVAPLALVKQWESEVLKKTNMSVLVHHGPSRHKNYGQFNKYDVVVTTYQVLVSEWSGSRKNKGESESSESSDDVKEDSLFDNTWWRVVLDEAQTIKNRNSKSAQACCALVSDNRWCLSGTPLQNNVDELFSLIRFLQIPPMNDYAVWKDQILRPLSQTNGKIAIQRLRTFLQAIMLRRTKEVLQKNTEDGDGGFLSLPKRRKHAIVCKFTPSEKEFYEKLEGKTEATMTSLMEEGTIKKNYTNVLCMLLRLRQACNHPHLLRKHLKEDVDAVVLTSTETKNDEKSTADDDLDDLAKLLGDISIEKKERVEKCEICFAPLKEDSTKSRCKKCRSTISKKNNNEVVTENYQSTKVKKTLQILLDDDIYDDENSPNASGLRKTIIFSQFTSMLDLLEPHLRNAGIGFVRYDGQMKNKDREDALNKLRTKSEVQVLLCSLKCGALGLNLTCASRVILLDVWWNPAVEEQAIDRVHRIGQKHDVDVYKITIADTVEERIVALQDKKRELADGAIGNGSKMDSAKLSMDDILFLFNKRAEYASK</sequence>
<dbReference type="STRING" id="402676.B6K618"/>
<feature type="compositionally biased region" description="Basic and acidic residues" evidence="4">
    <location>
        <begin position="52"/>
        <end position="61"/>
    </location>
</feature>
<keyword evidence="2" id="KW-0378">Hydrolase</keyword>
<dbReference type="Gene3D" id="3.40.50.10810">
    <property type="entry name" value="Tandem AAA-ATPase domain"/>
    <property type="match status" value="1"/>
</dbReference>
<keyword evidence="1" id="KW-0547">Nucleotide-binding</keyword>
<dbReference type="InterPro" id="IPR027417">
    <property type="entry name" value="P-loop_NTPase"/>
</dbReference>
<proteinExistence type="predicted"/>
<dbReference type="PANTHER" id="PTHR45626:SF14">
    <property type="entry name" value="ATP-DEPENDENT DNA HELICASE (EUROFUNG)"/>
    <property type="match status" value="1"/>
</dbReference>
<dbReference type="InterPro" id="IPR000330">
    <property type="entry name" value="SNF2_N"/>
</dbReference>
<dbReference type="RefSeq" id="XP_002175265.1">
    <property type="nucleotide sequence ID" value="XM_002175229.2"/>
</dbReference>
<gene>
    <name evidence="8" type="primary">rhp1602</name>
    <name evidence="7" type="ORF">SJAG_04147</name>
</gene>
<name>B6K618_SCHJY</name>
<dbReference type="GO" id="GO:0008094">
    <property type="term" value="F:ATP-dependent activity, acting on DNA"/>
    <property type="evidence" value="ECO:0000318"/>
    <property type="project" value="GO_Central"/>
</dbReference>
<dbReference type="OMA" id="QSCNHPD"/>
<dbReference type="HOGENOM" id="CLU_000315_2_8_1"/>
<evidence type="ECO:0000259" key="5">
    <source>
        <dbReference type="PROSITE" id="PS51192"/>
    </source>
</evidence>
<dbReference type="InterPro" id="IPR014001">
    <property type="entry name" value="Helicase_ATP-bd"/>
</dbReference>
<organism evidence="7 9">
    <name type="scientific">Schizosaccharomyces japonicus (strain yFS275 / FY16936)</name>
    <name type="common">Fission yeast</name>
    <dbReference type="NCBI Taxonomy" id="402676"/>
    <lineage>
        <taxon>Eukaryota</taxon>
        <taxon>Fungi</taxon>
        <taxon>Dikarya</taxon>
        <taxon>Ascomycota</taxon>
        <taxon>Taphrinomycotina</taxon>
        <taxon>Schizosaccharomycetes</taxon>
        <taxon>Schizosaccharomycetales</taxon>
        <taxon>Schizosaccharomycetaceae</taxon>
        <taxon>Schizosaccharomyces</taxon>
    </lineage>
</organism>
<evidence type="ECO:0000256" key="3">
    <source>
        <dbReference type="ARBA" id="ARBA00022840"/>
    </source>
</evidence>
<dbReference type="PANTHER" id="PTHR45626">
    <property type="entry name" value="TRANSCRIPTION TERMINATION FACTOR 2-RELATED"/>
    <property type="match status" value="1"/>
</dbReference>
<feature type="compositionally biased region" description="Basic residues" evidence="4">
    <location>
        <begin position="10"/>
        <end position="32"/>
    </location>
</feature>
<dbReference type="Pfam" id="PF00176">
    <property type="entry name" value="SNF2-rel_dom"/>
    <property type="match status" value="1"/>
</dbReference>
<dbReference type="GO" id="GO:0005634">
    <property type="term" value="C:nucleus"/>
    <property type="evidence" value="ECO:0000318"/>
    <property type="project" value="GO_Central"/>
</dbReference>
<dbReference type="GO" id="GO:0016787">
    <property type="term" value="F:hydrolase activity"/>
    <property type="evidence" value="ECO:0007669"/>
    <property type="project" value="UniProtKB-KW"/>
</dbReference>
<dbReference type="OrthoDB" id="423559at2759"/>
<protein>
    <submittedName>
        <fullName evidence="7">ATP-dependent DNA helicase Rhp16b</fullName>
    </submittedName>
</protein>
<feature type="domain" description="Helicase ATP-binding" evidence="5">
    <location>
        <begin position="271"/>
        <end position="451"/>
    </location>
</feature>
<dbReference type="JaponicusDB" id="SJAG_04147">
    <property type="gene designation" value="rhp1602"/>
</dbReference>
<keyword evidence="3" id="KW-0067">ATP-binding</keyword>
<evidence type="ECO:0000259" key="6">
    <source>
        <dbReference type="PROSITE" id="PS51194"/>
    </source>
</evidence>
<dbReference type="AlphaFoldDB" id="B6K618"/>
<dbReference type="GO" id="GO:0005524">
    <property type="term" value="F:ATP binding"/>
    <property type="evidence" value="ECO:0007669"/>
    <property type="project" value="UniProtKB-KW"/>
</dbReference>
<feature type="region of interest" description="Disordered" evidence="4">
    <location>
        <begin position="1"/>
        <end position="136"/>
    </location>
</feature>
<dbReference type="Proteomes" id="UP000001744">
    <property type="component" value="Unassembled WGS sequence"/>
</dbReference>
<evidence type="ECO:0000256" key="4">
    <source>
        <dbReference type="SAM" id="MobiDB-lite"/>
    </source>
</evidence>
<dbReference type="InterPro" id="IPR050628">
    <property type="entry name" value="SNF2_RAD54_helicase_TF"/>
</dbReference>
<dbReference type="InterPro" id="IPR001650">
    <property type="entry name" value="Helicase_C-like"/>
</dbReference>
<evidence type="ECO:0000313" key="9">
    <source>
        <dbReference type="Proteomes" id="UP000001744"/>
    </source>
</evidence>
<dbReference type="SUPFAM" id="SSF52540">
    <property type="entry name" value="P-loop containing nucleoside triphosphate hydrolases"/>
    <property type="match status" value="2"/>
</dbReference>
<evidence type="ECO:0000256" key="2">
    <source>
        <dbReference type="ARBA" id="ARBA00022801"/>
    </source>
</evidence>
<dbReference type="GO" id="GO:0004386">
    <property type="term" value="F:helicase activity"/>
    <property type="evidence" value="ECO:0007669"/>
    <property type="project" value="UniProtKB-KW"/>
</dbReference>
<dbReference type="Gene3D" id="3.40.50.300">
    <property type="entry name" value="P-loop containing nucleotide triphosphate hydrolases"/>
    <property type="match status" value="1"/>
</dbReference>
<dbReference type="GO" id="GO:0006281">
    <property type="term" value="P:DNA repair"/>
    <property type="evidence" value="ECO:0000318"/>
    <property type="project" value="GO_Central"/>
</dbReference>
<dbReference type="SMART" id="SM00487">
    <property type="entry name" value="DEXDc"/>
    <property type="match status" value="1"/>
</dbReference>
<dbReference type="PROSITE" id="PS51194">
    <property type="entry name" value="HELICASE_CTER"/>
    <property type="match status" value="1"/>
</dbReference>
<dbReference type="InterPro" id="IPR049730">
    <property type="entry name" value="SNF2/RAD54-like_C"/>
</dbReference>
<dbReference type="PROSITE" id="PS51192">
    <property type="entry name" value="HELICASE_ATP_BIND_1"/>
    <property type="match status" value="1"/>
</dbReference>
<dbReference type="EMBL" id="KE651167">
    <property type="protein sequence ID" value="EEB08972.1"/>
    <property type="molecule type" value="Genomic_DNA"/>
</dbReference>
<dbReference type="eggNOG" id="KOG1001">
    <property type="taxonomic scope" value="Eukaryota"/>
</dbReference>
<evidence type="ECO:0000313" key="8">
    <source>
        <dbReference type="JaponicusDB" id="SJAG_04147"/>
    </source>
</evidence>
<dbReference type="InterPro" id="IPR038718">
    <property type="entry name" value="SNF2-like_sf"/>
</dbReference>